<dbReference type="Gene3D" id="2.40.160.20">
    <property type="match status" value="1"/>
</dbReference>
<feature type="chain" id="PRO_5046842862" description="Outer membrane protein beta-barrel domain-containing protein" evidence="1">
    <location>
        <begin position="21"/>
        <end position="179"/>
    </location>
</feature>
<name>A0ABZ2TPG0_9FLAO</name>
<keyword evidence="1" id="KW-0732">Signal</keyword>
<dbReference type="Proteomes" id="UP001491088">
    <property type="component" value="Chromosome"/>
</dbReference>
<proteinExistence type="predicted"/>
<gene>
    <name evidence="2" type="ORF">WG950_10640</name>
</gene>
<accession>A0ABZ2TPG0</accession>
<evidence type="ECO:0000313" key="3">
    <source>
        <dbReference type="Proteomes" id="UP001491088"/>
    </source>
</evidence>
<dbReference type="RefSeq" id="WP_340932233.1">
    <property type="nucleotide sequence ID" value="NZ_CP150496.1"/>
</dbReference>
<evidence type="ECO:0008006" key="4">
    <source>
        <dbReference type="Google" id="ProtNLM"/>
    </source>
</evidence>
<sequence length="179" mass="19839">MKNITAIIVLLFVHTISINAQTEKQPWTAGVSFAGAKYSFDAGKVVGGQLAYQSPRFNVSKYLYKGLIADAAVATAVGDNQSYTTFDASLRYDFGTSHDKVVPYILVGGSFISAIRTTPTANFGAGSTFWFNQKYGLNFQLMYKFSESKFESQKSHLYPSVGLVYSFGYRSLNPRIWND</sequence>
<keyword evidence="3" id="KW-1185">Reference proteome</keyword>
<feature type="signal peptide" evidence="1">
    <location>
        <begin position="1"/>
        <end position="20"/>
    </location>
</feature>
<protein>
    <recommendedName>
        <fullName evidence="4">Outer membrane protein beta-barrel domain-containing protein</fullName>
    </recommendedName>
</protein>
<dbReference type="InterPro" id="IPR011250">
    <property type="entry name" value="OMP/PagP_B-barrel"/>
</dbReference>
<reference evidence="2 3" key="1">
    <citation type="submission" date="2024-03" db="EMBL/GenBank/DDBJ databases">
        <authorList>
            <person name="Cao K."/>
        </authorList>
    </citation>
    <scope>NUCLEOTIDE SEQUENCE [LARGE SCALE GENOMIC DNA]</scope>
    <source>
        <strain evidence="2 3">MCCC 1K00696</strain>
    </source>
</reference>
<evidence type="ECO:0000256" key="1">
    <source>
        <dbReference type="SAM" id="SignalP"/>
    </source>
</evidence>
<organism evidence="2 3">
    <name type="scientific">Polaribacter marinaquae</name>
    <dbReference type="NCBI Taxonomy" id="1642819"/>
    <lineage>
        <taxon>Bacteria</taxon>
        <taxon>Pseudomonadati</taxon>
        <taxon>Bacteroidota</taxon>
        <taxon>Flavobacteriia</taxon>
        <taxon>Flavobacteriales</taxon>
        <taxon>Flavobacteriaceae</taxon>
    </lineage>
</organism>
<dbReference type="SUPFAM" id="SSF56925">
    <property type="entry name" value="OMPA-like"/>
    <property type="match status" value="1"/>
</dbReference>
<dbReference type="EMBL" id="CP150496">
    <property type="protein sequence ID" value="WYW54985.1"/>
    <property type="molecule type" value="Genomic_DNA"/>
</dbReference>
<evidence type="ECO:0000313" key="2">
    <source>
        <dbReference type="EMBL" id="WYW54985.1"/>
    </source>
</evidence>